<dbReference type="GO" id="GO:0016428">
    <property type="term" value="F:tRNA (cytidine-5-)-methyltransferase activity"/>
    <property type="evidence" value="ECO:0007669"/>
    <property type="project" value="TreeGrafter"/>
</dbReference>
<evidence type="ECO:0000256" key="2">
    <source>
        <dbReference type="SAM" id="MobiDB-lite"/>
    </source>
</evidence>
<dbReference type="GO" id="GO:0005634">
    <property type="term" value="C:nucleus"/>
    <property type="evidence" value="ECO:0007669"/>
    <property type="project" value="TreeGrafter"/>
</dbReference>
<feature type="region of interest" description="Disordered" evidence="2">
    <location>
        <begin position="92"/>
        <end position="117"/>
    </location>
</feature>
<keyword evidence="1" id="KW-0949">S-adenosyl-L-methionine</keyword>
<comment type="caution">
    <text evidence="4">The sequence shown here is derived from an EMBL/GenBank/DDBJ whole genome shotgun (WGS) entry which is preliminary data.</text>
</comment>
<keyword evidence="1" id="KW-0489">Methyltransferase</keyword>
<dbReference type="PANTHER" id="PTHR22808">
    <property type="entry name" value="NCL1 YEAST -RELATED NOL1/NOP2/FMU SUN DOMAIN-CONTAINING"/>
    <property type="match status" value="1"/>
</dbReference>
<evidence type="ECO:0000313" key="5">
    <source>
        <dbReference type="Proteomes" id="UP001150238"/>
    </source>
</evidence>
<dbReference type="GO" id="GO:0030488">
    <property type="term" value="P:tRNA methylation"/>
    <property type="evidence" value="ECO:0007669"/>
    <property type="project" value="TreeGrafter"/>
</dbReference>
<feature type="compositionally biased region" description="Basic and acidic residues" evidence="2">
    <location>
        <begin position="96"/>
        <end position="105"/>
    </location>
</feature>
<dbReference type="PANTHER" id="PTHR22808:SF1">
    <property type="entry name" value="RNA CYTOSINE-C(5)-METHYLTRANSFERASE NSUN2-RELATED"/>
    <property type="match status" value="1"/>
</dbReference>
<keyword evidence="1" id="KW-0694">RNA-binding</keyword>
<name>A0A9W9AML8_9AGAR</name>
<sequence>MTSWRPTADKFISSTYQMYEALVAADPQAATSTKLTPGHWPPPNAHELKLERCMRIYPHLQDSSGFFVAVLERKLTEVPQIREKKRTIENVETSELETKKPRLESEPETSETLVDSVSGVDVKSVTQEGGGGSTDVVYFPVPTGSSVAFMHLTSMLTSEFPSSNVLVRNPEGDVPNSDGSYSIDIYTREPDLIKLHLTLFVTTTTITQ</sequence>
<comment type="similarity">
    <text evidence="1">Belongs to the class I-like SAM-binding methyltransferase superfamily. RsmB/NOP family.</text>
</comment>
<dbReference type="AlphaFoldDB" id="A0A9W9AML8"/>
<reference evidence="4" key="1">
    <citation type="submission" date="2022-08" db="EMBL/GenBank/DDBJ databases">
        <authorList>
            <consortium name="DOE Joint Genome Institute"/>
            <person name="Min B."/>
            <person name="Riley R."/>
            <person name="Sierra-Patev S."/>
            <person name="Naranjo-Ortiz M."/>
            <person name="Looney B."/>
            <person name="Konkel Z."/>
            <person name="Slot J.C."/>
            <person name="Sakamoto Y."/>
            <person name="Steenwyk J.L."/>
            <person name="Rokas A."/>
            <person name="Carro J."/>
            <person name="Camarero S."/>
            <person name="Ferreira P."/>
            <person name="Molpeceres G."/>
            <person name="Ruiz-Duenas F.J."/>
            <person name="Serrano A."/>
            <person name="Henrissat B."/>
            <person name="Drula E."/>
            <person name="Hughes K.W."/>
            <person name="Mata J.L."/>
            <person name="Ishikawa N.K."/>
            <person name="Vargas-Isla R."/>
            <person name="Ushijima S."/>
            <person name="Smith C.A."/>
            <person name="Ahrendt S."/>
            <person name="Andreopoulos W."/>
            <person name="He G."/>
            <person name="Labutti K."/>
            <person name="Lipzen A."/>
            <person name="Ng V."/>
            <person name="Sandor L."/>
            <person name="Barry K."/>
            <person name="Martinez A.T."/>
            <person name="Xiao Y."/>
            <person name="Gibbons J.G."/>
            <person name="Terashima K."/>
            <person name="Hibbett D.S."/>
            <person name="Grigoriev I.V."/>
        </authorList>
    </citation>
    <scope>NUCLEOTIDE SEQUENCE</scope>
    <source>
        <strain evidence="4">Sp2 HRB7682 ss15</strain>
    </source>
</reference>
<keyword evidence="1" id="KW-0808">Transferase</keyword>
<dbReference type="GO" id="GO:0005737">
    <property type="term" value="C:cytoplasm"/>
    <property type="evidence" value="ECO:0007669"/>
    <property type="project" value="TreeGrafter"/>
</dbReference>
<reference evidence="4" key="2">
    <citation type="journal article" date="2023" name="Proc. Natl. Acad. Sci. U.S.A.">
        <title>A global phylogenomic analysis of the shiitake genus Lentinula.</title>
        <authorList>
            <person name="Sierra-Patev S."/>
            <person name="Min B."/>
            <person name="Naranjo-Ortiz M."/>
            <person name="Looney B."/>
            <person name="Konkel Z."/>
            <person name="Slot J.C."/>
            <person name="Sakamoto Y."/>
            <person name="Steenwyk J.L."/>
            <person name="Rokas A."/>
            <person name="Carro J."/>
            <person name="Camarero S."/>
            <person name="Ferreira P."/>
            <person name="Molpeceres G."/>
            <person name="Ruiz-Duenas F.J."/>
            <person name="Serrano A."/>
            <person name="Henrissat B."/>
            <person name="Drula E."/>
            <person name="Hughes K.W."/>
            <person name="Mata J.L."/>
            <person name="Ishikawa N.K."/>
            <person name="Vargas-Isla R."/>
            <person name="Ushijima S."/>
            <person name="Smith C.A."/>
            <person name="Donoghue J."/>
            <person name="Ahrendt S."/>
            <person name="Andreopoulos W."/>
            <person name="He G."/>
            <person name="LaButti K."/>
            <person name="Lipzen A."/>
            <person name="Ng V."/>
            <person name="Riley R."/>
            <person name="Sandor L."/>
            <person name="Barry K."/>
            <person name="Martinez A.T."/>
            <person name="Xiao Y."/>
            <person name="Gibbons J.G."/>
            <person name="Terashima K."/>
            <person name="Grigoriev I.V."/>
            <person name="Hibbett D."/>
        </authorList>
    </citation>
    <scope>NUCLEOTIDE SEQUENCE</scope>
    <source>
        <strain evidence="4">Sp2 HRB7682 ss15</strain>
    </source>
</reference>
<accession>A0A9W9AML8</accession>
<evidence type="ECO:0000256" key="1">
    <source>
        <dbReference type="PROSITE-ProRule" id="PRU01023"/>
    </source>
</evidence>
<gene>
    <name evidence="4" type="ORF">C8J55DRAFT_558584</name>
</gene>
<dbReference type="Proteomes" id="UP001150238">
    <property type="component" value="Unassembled WGS sequence"/>
</dbReference>
<comment type="caution">
    <text evidence="1">Lacks conserved residue(s) required for the propagation of feature annotation.</text>
</comment>
<dbReference type="InterPro" id="IPR029063">
    <property type="entry name" value="SAM-dependent_MTases_sf"/>
</dbReference>
<evidence type="ECO:0000259" key="3">
    <source>
        <dbReference type="PROSITE" id="PS51686"/>
    </source>
</evidence>
<dbReference type="InterPro" id="IPR001678">
    <property type="entry name" value="MeTrfase_RsmB-F_NOP2_dom"/>
</dbReference>
<dbReference type="Gene3D" id="3.40.50.150">
    <property type="entry name" value="Vaccinia Virus protein VP39"/>
    <property type="match status" value="1"/>
</dbReference>
<dbReference type="PROSITE" id="PS51686">
    <property type="entry name" value="SAM_MT_RSMB_NOP"/>
    <property type="match status" value="1"/>
</dbReference>
<dbReference type="InterPro" id="IPR023267">
    <property type="entry name" value="RCMT"/>
</dbReference>
<dbReference type="GO" id="GO:0000049">
    <property type="term" value="F:tRNA binding"/>
    <property type="evidence" value="ECO:0007669"/>
    <property type="project" value="TreeGrafter"/>
</dbReference>
<dbReference type="EMBL" id="JANVFS010000010">
    <property type="protein sequence ID" value="KAJ4486595.1"/>
    <property type="molecule type" value="Genomic_DNA"/>
</dbReference>
<feature type="domain" description="SAM-dependent MTase RsmB/NOP-type" evidence="3">
    <location>
        <begin position="1"/>
        <end position="74"/>
    </location>
</feature>
<evidence type="ECO:0000313" key="4">
    <source>
        <dbReference type="EMBL" id="KAJ4486595.1"/>
    </source>
</evidence>
<proteinExistence type="inferred from homology"/>
<organism evidence="4 5">
    <name type="scientific">Lentinula lateritia</name>
    <dbReference type="NCBI Taxonomy" id="40482"/>
    <lineage>
        <taxon>Eukaryota</taxon>
        <taxon>Fungi</taxon>
        <taxon>Dikarya</taxon>
        <taxon>Basidiomycota</taxon>
        <taxon>Agaricomycotina</taxon>
        <taxon>Agaricomycetes</taxon>
        <taxon>Agaricomycetidae</taxon>
        <taxon>Agaricales</taxon>
        <taxon>Marasmiineae</taxon>
        <taxon>Omphalotaceae</taxon>
        <taxon>Lentinula</taxon>
    </lineage>
</organism>
<protein>
    <recommendedName>
        <fullName evidence="3">SAM-dependent MTase RsmB/NOP-type domain-containing protein</fullName>
    </recommendedName>
</protein>